<keyword evidence="2" id="KW-1185">Reference proteome</keyword>
<name>A0ABW7QDF5_9MICO</name>
<protein>
    <submittedName>
        <fullName evidence="1">Uncharacterized protein</fullName>
    </submittedName>
</protein>
<proteinExistence type="predicted"/>
<gene>
    <name evidence="1" type="ORF">ACH3VR_21410</name>
</gene>
<evidence type="ECO:0000313" key="2">
    <source>
        <dbReference type="Proteomes" id="UP001610861"/>
    </source>
</evidence>
<dbReference type="EMBL" id="JBIQWL010000014">
    <property type="protein sequence ID" value="MFH8252938.1"/>
    <property type="molecule type" value="Genomic_DNA"/>
</dbReference>
<sequence length="173" mass="18807">MEVIGMMGNPYALDDLLDEDGVSLYDDRPWSEQAEARRSAARASTETAEDVVERLFGTPGWAHQDLDEAEAIEEYFNAPAWLGNPNDIDDVLHGVHFSGCQDDGRELIITRCGIAVDASGQGGTRSPLAACAACDAVKACPVCGARLPLTVSAVLSWRKRTDGLRSWWRRNVG</sequence>
<comment type="caution">
    <text evidence="1">The sequence shown here is derived from an EMBL/GenBank/DDBJ whole genome shotgun (WGS) entry which is preliminary data.</text>
</comment>
<dbReference type="Proteomes" id="UP001610861">
    <property type="component" value="Unassembled WGS sequence"/>
</dbReference>
<organism evidence="1 2">
    <name type="scientific">Microbacterium alkaliflavum</name>
    <dbReference type="NCBI Taxonomy" id="3248839"/>
    <lineage>
        <taxon>Bacteria</taxon>
        <taxon>Bacillati</taxon>
        <taxon>Actinomycetota</taxon>
        <taxon>Actinomycetes</taxon>
        <taxon>Micrococcales</taxon>
        <taxon>Microbacteriaceae</taxon>
        <taxon>Microbacterium</taxon>
    </lineage>
</organism>
<accession>A0ABW7QDF5</accession>
<reference evidence="1 2" key="1">
    <citation type="submission" date="2024-09" db="EMBL/GenBank/DDBJ databases">
        <authorList>
            <person name="Pan X."/>
        </authorList>
    </citation>
    <scope>NUCLEOTIDE SEQUENCE [LARGE SCALE GENOMIC DNA]</scope>
    <source>
        <strain evidence="1 2">B2969</strain>
    </source>
</reference>
<dbReference type="RefSeq" id="WP_397558365.1">
    <property type="nucleotide sequence ID" value="NZ_JBIQWL010000014.1"/>
</dbReference>
<evidence type="ECO:0000313" key="1">
    <source>
        <dbReference type="EMBL" id="MFH8252938.1"/>
    </source>
</evidence>